<protein>
    <submittedName>
        <fullName evidence="1">Uncharacterized protein</fullName>
    </submittedName>
</protein>
<gene>
    <name evidence="1" type="ORF">EDC22_102439</name>
</gene>
<sequence>MRPKTALLTIVVAAVLATTIIGVGTRTTNADINPPEPAMRSL</sequence>
<evidence type="ECO:0000313" key="1">
    <source>
        <dbReference type="EMBL" id="TCT12753.1"/>
    </source>
</evidence>
<dbReference type="AlphaFoldDB" id="A0A4V2UZW3"/>
<comment type="caution">
    <text evidence="1">The sequence shown here is derived from an EMBL/GenBank/DDBJ whole genome shotgun (WGS) entry which is preliminary data.</text>
</comment>
<proteinExistence type="predicted"/>
<evidence type="ECO:0000313" key="2">
    <source>
        <dbReference type="Proteomes" id="UP000295678"/>
    </source>
</evidence>
<dbReference type="Proteomes" id="UP000295678">
    <property type="component" value="Unassembled WGS sequence"/>
</dbReference>
<keyword evidence="2" id="KW-1185">Reference proteome</keyword>
<dbReference type="RefSeq" id="WP_281048272.1">
    <property type="nucleotide sequence ID" value="NZ_SMAK01000002.1"/>
</dbReference>
<reference evidence="1 2" key="1">
    <citation type="submission" date="2019-03" db="EMBL/GenBank/DDBJ databases">
        <title>Genomic Encyclopedia of Type Strains, Phase IV (KMG-IV): sequencing the most valuable type-strain genomes for metagenomic binning, comparative biology and taxonomic classification.</title>
        <authorList>
            <person name="Goeker M."/>
        </authorList>
    </citation>
    <scope>NUCLEOTIDE SEQUENCE [LARGE SCALE GENOMIC DNA]</scope>
    <source>
        <strain evidence="1 2">DSM 19345</strain>
    </source>
</reference>
<name>A0A4V2UZW3_9HYPH</name>
<dbReference type="EMBL" id="SMAK01000002">
    <property type="protein sequence ID" value="TCT12753.1"/>
    <property type="molecule type" value="Genomic_DNA"/>
</dbReference>
<organism evidence="1 2">
    <name type="scientific">Tepidamorphus gemmatus</name>
    <dbReference type="NCBI Taxonomy" id="747076"/>
    <lineage>
        <taxon>Bacteria</taxon>
        <taxon>Pseudomonadati</taxon>
        <taxon>Pseudomonadota</taxon>
        <taxon>Alphaproteobacteria</taxon>
        <taxon>Hyphomicrobiales</taxon>
        <taxon>Tepidamorphaceae</taxon>
        <taxon>Tepidamorphus</taxon>
    </lineage>
</organism>
<accession>A0A4V2UZW3</accession>